<reference evidence="2" key="1">
    <citation type="journal article" date="2019" name="Int. J. Syst. Evol. Microbiol.">
        <title>The Global Catalogue of Microorganisms (GCM) 10K type strain sequencing project: providing services to taxonomists for standard genome sequencing and annotation.</title>
        <authorList>
            <consortium name="The Broad Institute Genomics Platform"/>
            <consortium name="The Broad Institute Genome Sequencing Center for Infectious Disease"/>
            <person name="Wu L."/>
            <person name="Ma J."/>
        </authorList>
    </citation>
    <scope>NUCLEOTIDE SEQUENCE [LARGE SCALE GENOMIC DNA]</scope>
    <source>
        <strain evidence="2">TBRC 1276</strain>
    </source>
</reference>
<evidence type="ECO:0000313" key="1">
    <source>
        <dbReference type="EMBL" id="MFC4010171.1"/>
    </source>
</evidence>
<name>A0ABV8G845_9ACTN</name>
<comment type="caution">
    <text evidence="1">The sequence shown here is derived from an EMBL/GenBank/DDBJ whole genome shotgun (WGS) entry which is preliminary data.</text>
</comment>
<protein>
    <submittedName>
        <fullName evidence="1">Protein phosphatase 2C domain-containing protein</fullName>
    </submittedName>
</protein>
<evidence type="ECO:0000313" key="2">
    <source>
        <dbReference type="Proteomes" id="UP001595851"/>
    </source>
</evidence>
<dbReference type="RefSeq" id="WP_379530188.1">
    <property type="nucleotide sequence ID" value="NZ_JBHSBI010000011.1"/>
</dbReference>
<dbReference type="Proteomes" id="UP001595851">
    <property type="component" value="Unassembled WGS sequence"/>
</dbReference>
<proteinExistence type="predicted"/>
<keyword evidence="2" id="KW-1185">Reference proteome</keyword>
<sequence>MRIDIVARPASQEDPNEDYAAVVLADGGVAVVLDGVTPPADGDTGCAHDVPWFTARLGGALVELAGSRREWDLAACLSEAITRTAAAHGPGCDLSHKRTPQATAALLRWDEERVEHLVLSDAAILLGGKDGTITPVLDTRLTVLRLRPDLRALRERVKALAPGTAESEAAVHAYVGAVTALRNAEGGFFTVAADPDVAGRAVTGLTPRADVTDAAALTDGATRWTEVFGLGDFPALLSLVREEGLNTLLAQVRASEHADPEGEEFPRGKRHDDVAGVYVEL</sequence>
<gene>
    <name evidence="1" type="ORF">ACFOY2_23290</name>
</gene>
<dbReference type="EMBL" id="JBHSBI010000011">
    <property type="protein sequence ID" value="MFC4010171.1"/>
    <property type="molecule type" value="Genomic_DNA"/>
</dbReference>
<organism evidence="1 2">
    <name type="scientific">Nonomuraea purpurea</name>
    <dbReference type="NCBI Taxonomy" id="1849276"/>
    <lineage>
        <taxon>Bacteria</taxon>
        <taxon>Bacillati</taxon>
        <taxon>Actinomycetota</taxon>
        <taxon>Actinomycetes</taxon>
        <taxon>Streptosporangiales</taxon>
        <taxon>Streptosporangiaceae</taxon>
        <taxon>Nonomuraea</taxon>
    </lineage>
</organism>
<accession>A0ABV8G845</accession>